<dbReference type="AlphaFoldDB" id="A0AAW0ELV1"/>
<comment type="caution">
    <text evidence="1">The sequence shown here is derived from an EMBL/GenBank/DDBJ whole genome shotgun (WGS) entry which is preliminary data.</text>
</comment>
<evidence type="ECO:0000313" key="1">
    <source>
        <dbReference type="EMBL" id="KAK7065022.1"/>
    </source>
</evidence>
<dbReference type="Proteomes" id="UP001362999">
    <property type="component" value="Unassembled WGS sequence"/>
</dbReference>
<dbReference type="EMBL" id="JAWWNJ010000001">
    <property type="protein sequence ID" value="KAK7065022.1"/>
    <property type="molecule type" value="Genomic_DNA"/>
</dbReference>
<gene>
    <name evidence="1" type="ORF">R3P38DRAFT_3166033</name>
</gene>
<proteinExistence type="predicted"/>
<sequence length="270" mass="30546">MASLNFFPLCYFSPPSKASSGGARCAQGHISVCVVTEFLKPIDPALLVPTHTTHALPNAQLDLRRSVTVVASPRATALLDSPLHLPRPFVRIMVLPPSIRRRWAFVTRPPWDDIDAARKHSARALHLRILRYLHSPSCAWHKASESSVSRFRRRPSTYSARRRYRLKLRVCHASPSSATKRRCVQRSHHVHTSSARPRPAFALRSLASLFMGSVANACQTAHHVQDLFRPSRHRIMVILKSSYRCAEPGLLGKREFLHLCAHEQFHRRGS</sequence>
<evidence type="ECO:0000313" key="2">
    <source>
        <dbReference type="Proteomes" id="UP001362999"/>
    </source>
</evidence>
<organism evidence="1 2">
    <name type="scientific">Favolaschia claudopus</name>
    <dbReference type="NCBI Taxonomy" id="2862362"/>
    <lineage>
        <taxon>Eukaryota</taxon>
        <taxon>Fungi</taxon>
        <taxon>Dikarya</taxon>
        <taxon>Basidiomycota</taxon>
        <taxon>Agaricomycotina</taxon>
        <taxon>Agaricomycetes</taxon>
        <taxon>Agaricomycetidae</taxon>
        <taxon>Agaricales</taxon>
        <taxon>Marasmiineae</taxon>
        <taxon>Mycenaceae</taxon>
        <taxon>Favolaschia</taxon>
    </lineage>
</organism>
<keyword evidence="2" id="KW-1185">Reference proteome</keyword>
<reference evidence="1 2" key="1">
    <citation type="journal article" date="2024" name="J Genomics">
        <title>Draft genome sequencing and assembly of Favolaschia claudopus CIRM-BRFM 2984 isolated from oak limbs.</title>
        <authorList>
            <person name="Navarro D."/>
            <person name="Drula E."/>
            <person name="Chaduli D."/>
            <person name="Cazenave R."/>
            <person name="Ahrendt S."/>
            <person name="Wang J."/>
            <person name="Lipzen A."/>
            <person name="Daum C."/>
            <person name="Barry K."/>
            <person name="Grigoriev I.V."/>
            <person name="Favel A."/>
            <person name="Rosso M.N."/>
            <person name="Martin F."/>
        </authorList>
    </citation>
    <scope>NUCLEOTIDE SEQUENCE [LARGE SCALE GENOMIC DNA]</scope>
    <source>
        <strain evidence="1 2">CIRM-BRFM 2984</strain>
    </source>
</reference>
<protein>
    <submittedName>
        <fullName evidence="1">Uncharacterized protein</fullName>
    </submittedName>
</protein>
<name>A0AAW0ELV1_9AGAR</name>
<accession>A0AAW0ELV1</accession>